<dbReference type="RefSeq" id="WP_131848982.1">
    <property type="nucleotide sequence ID" value="NZ_SLXV01000022.1"/>
</dbReference>
<accession>A0A4V2SXK8</accession>
<dbReference type="InterPro" id="IPR003737">
    <property type="entry name" value="GlcNAc_PI_deacetylase-related"/>
</dbReference>
<dbReference type="Gene3D" id="3.40.50.10320">
    <property type="entry name" value="LmbE-like"/>
    <property type="match status" value="1"/>
</dbReference>
<dbReference type="AlphaFoldDB" id="A0A4V2SXK8"/>
<proteinExistence type="predicted"/>
<dbReference type="InterPro" id="IPR024078">
    <property type="entry name" value="LmbE-like_dom_sf"/>
</dbReference>
<comment type="caution">
    <text evidence="1">The sequence shown here is derived from an EMBL/GenBank/DDBJ whole genome shotgun (WGS) entry which is preliminary data.</text>
</comment>
<dbReference type="Proteomes" id="UP000294746">
    <property type="component" value="Unassembled WGS sequence"/>
</dbReference>
<sequence>MKKKVIVATCGVLFMALITVGVLKPGTIRSLFPAERSIPPMASAKEESFHILPLKKKPSPQKPTVFYFVPHADDEVLTFGVPIIQDLKQNKEVYVILMSHGDITGARARINKRVDPDLTSRELGQARVNEFTEATNRMGLDDDHRLVYDLFVEGGNRDLDYERAKTIVAAYVKEYPQAEFKSMSVFDVHPEHAILGKAIQELKNSNSIQNSQTFASINIMRTCKKSPRCSGRQEKIGMPVVEQEIKLTEPKDKHVLSKAADAYRVWDPKKGWYSIGEISVPGQFRELKRDPTTIIVKE</sequence>
<dbReference type="SUPFAM" id="SSF102588">
    <property type="entry name" value="LmbE-like"/>
    <property type="match status" value="1"/>
</dbReference>
<organism evidence="1 2">
    <name type="scientific">Baia soyae</name>
    <dbReference type="NCBI Taxonomy" id="1544746"/>
    <lineage>
        <taxon>Bacteria</taxon>
        <taxon>Bacillati</taxon>
        <taxon>Bacillota</taxon>
        <taxon>Bacilli</taxon>
        <taxon>Bacillales</taxon>
        <taxon>Thermoactinomycetaceae</taxon>
        <taxon>Baia</taxon>
    </lineage>
</organism>
<evidence type="ECO:0000313" key="2">
    <source>
        <dbReference type="Proteomes" id="UP000294746"/>
    </source>
</evidence>
<reference evidence="1 2" key="1">
    <citation type="submission" date="2019-03" db="EMBL/GenBank/DDBJ databases">
        <title>Genomic Encyclopedia of Type Strains, Phase IV (KMG-IV): sequencing the most valuable type-strain genomes for metagenomic binning, comparative biology and taxonomic classification.</title>
        <authorList>
            <person name="Goeker M."/>
        </authorList>
    </citation>
    <scope>NUCLEOTIDE SEQUENCE [LARGE SCALE GENOMIC DNA]</scope>
    <source>
        <strain evidence="1 2">DSM 46831</strain>
    </source>
</reference>
<protein>
    <submittedName>
        <fullName evidence="1">GlcNAc-PI de-N-acetylase</fullName>
    </submittedName>
</protein>
<dbReference type="Pfam" id="PF02585">
    <property type="entry name" value="PIG-L"/>
    <property type="match status" value="1"/>
</dbReference>
<evidence type="ECO:0000313" key="1">
    <source>
        <dbReference type="EMBL" id="TCP66506.1"/>
    </source>
</evidence>
<dbReference type="EMBL" id="SLXV01000022">
    <property type="protein sequence ID" value="TCP66506.1"/>
    <property type="molecule type" value="Genomic_DNA"/>
</dbReference>
<dbReference type="OrthoDB" id="363232at2"/>
<keyword evidence="2" id="KW-1185">Reference proteome</keyword>
<name>A0A4V2SXK8_9BACL</name>
<gene>
    <name evidence="1" type="ORF">EDD57_12211</name>
</gene>